<evidence type="ECO:0000256" key="4">
    <source>
        <dbReference type="ARBA" id="ARBA00023242"/>
    </source>
</evidence>
<dbReference type="Pfam" id="PF02365">
    <property type="entry name" value="NAM"/>
    <property type="match status" value="1"/>
</dbReference>
<dbReference type="GO" id="GO:0003677">
    <property type="term" value="F:DNA binding"/>
    <property type="evidence" value="ECO:0007669"/>
    <property type="project" value="UniProtKB-KW"/>
</dbReference>
<dbReference type="PANTHER" id="PTHR31719">
    <property type="entry name" value="NAC TRANSCRIPTION FACTOR 56"/>
    <property type="match status" value="1"/>
</dbReference>
<gene>
    <name evidence="7" type="ORF">C2S53_004601</name>
</gene>
<evidence type="ECO:0000256" key="3">
    <source>
        <dbReference type="ARBA" id="ARBA00023163"/>
    </source>
</evidence>
<dbReference type="PROSITE" id="PS51005">
    <property type="entry name" value="NAC"/>
    <property type="match status" value="1"/>
</dbReference>
<dbReference type="PANTHER" id="PTHR31719:SF179">
    <property type="entry name" value="OS08G0148400 PROTEIN"/>
    <property type="match status" value="1"/>
</dbReference>
<dbReference type="AlphaFoldDB" id="A0AAD4JI24"/>
<keyword evidence="2" id="KW-0238">DNA-binding</keyword>
<protein>
    <submittedName>
        <fullName evidence="7">NAC-like</fullName>
    </submittedName>
</protein>
<feature type="region of interest" description="Disordered" evidence="5">
    <location>
        <begin position="181"/>
        <end position="210"/>
    </location>
</feature>
<evidence type="ECO:0000313" key="8">
    <source>
        <dbReference type="Proteomes" id="UP001190926"/>
    </source>
</evidence>
<proteinExistence type="predicted"/>
<keyword evidence="4" id="KW-0539">Nucleus</keyword>
<feature type="region of interest" description="Disordered" evidence="5">
    <location>
        <begin position="1"/>
        <end position="26"/>
    </location>
</feature>
<sequence length="416" mass="47645">MEAAAPPPTPASEAPPAAKTRYPPGYRFKPTESELILYYLQKKVNNEPIPISDIKDIYLKEHSPKALTEAFPKIGDNEWYFFTPRDRKYPNGTRPDRAADTGYWKATGADNRVEFEGRLIGFKKALVFYEGRPQQGQQHKTSWIMHEFRLNQSPRPRNERNPRDMRLDDWVLCKIYEKKPNSKRKRGNRKGHLEEDVTLTTGTSHHHQENVVGNDQPPLIHNHDANVNPAVQDQGHYYHHPPSHYQDCFHQQDLLQISAPPHHQELQLQHHQDLLPPHHHQELQLPYGDGDDVVFDESGVDQLEINALIGNNNNDHNIYLNEQDQEFGFNGGGGGAWINNENCFVPSSNMKLGFNGGGNNENCFVPSSNMKQKQLQSFSWINNNNEASYSAFLSSNTNNINYHNNFGVEGKKRTKV</sequence>
<reference evidence="7 8" key="1">
    <citation type="journal article" date="2021" name="Nat. Commun.">
        <title>Incipient diploidization of the medicinal plant Perilla within 10,000 years.</title>
        <authorList>
            <person name="Zhang Y."/>
            <person name="Shen Q."/>
            <person name="Leng L."/>
            <person name="Zhang D."/>
            <person name="Chen S."/>
            <person name="Shi Y."/>
            <person name="Ning Z."/>
            <person name="Chen S."/>
        </authorList>
    </citation>
    <scope>NUCLEOTIDE SEQUENCE [LARGE SCALE GENOMIC DNA]</scope>
    <source>
        <strain evidence="8">cv. PC099</strain>
    </source>
</reference>
<dbReference type="SUPFAM" id="SSF101941">
    <property type="entry name" value="NAC domain"/>
    <property type="match status" value="1"/>
</dbReference>
<keyword evidence="8" id="KW-1185">Reference proteome</keyword>
<dbReference type="Proteomes" id="UP001190926">
    <property type="component" value="Unassembled WGS sequence"/>
</dbReference>
<dbReference type="InterPro" id="IPR036093">
    <property type="entry name" value="NAC_dom_sf"/>
</dbReference>
<comment type="caution">
    <text evidence="7">The sequence shown here is derived from an EMBL/GenBank/DDBJ whole genome shotgun (WGS) entry which is preliminary data.</text>
</comment>
<dbReference type="InterPro" id="IPR003441">
    <property type="entry name" value="NAC-dom"/>
</dbReference>
<dbReference type="EMBL" id="SDAM02000052">
    <property type="protein sequence ID" value="KAH6834238.1"/>
    <property type="molecule type" value="Genomic_DNA"/>
</dbReference>
<name>A0AAD4JI24_PERFH</name>
<dbReference type="Gene3D" id="2.170.150.80">
    <property type="entry name" value="NAC domain"/>
    <property type="match status" value="1"/>
</dbReference>
<evidence type="ECO:0000259" key="6">
    <source>
        <dbReference type="PROSITE" id="PS51005"/>
    </source>
</evidence>
<accession>A0AAD4JI24</accession>
<evidence type="ECO:0000313" key="7">
    <source>
        <dbReference type="EMBL" id="KAH6834238.1"/>
    </source>
</evidence>
<keyword evidence="3" id="KW-0804">Transcription</keyword>
<feature type="compositionally biased region" description="Pro residues" evidence="5">
    <location>
        <begin position="1"/>
        <end position="10"/>
    </location>
</feature>
<organism evidence="7 8">
    <name type="scientific">Perilla frutescens var. hirtella</name>
    <name type="common">Perilla citriodora</name>
    <name type="synonym">Perilla setoyensis</name>
    <dbReference type="NCBI Taxonomy" id="608512"/>
    <lineage>
        <taxon>Eukaryota</taxon>
        <taxon>Viridiplantae</taxon>
        <taxon>Streptophyta</taxon>
        <taxon>Embryophyta</taxon>
        <taxon>Tracheophyta</taxon>
        <taxon>Spermatophyta</taxon>
        <taxon>Magnoliopsida</taxon>
        <taxon>eudicotyledons</taxon>
        <taxon>Gunneridae</taxon>
        <taxon>Pentapetalae</taxon>
        <taxon>asterids</taxon>
        <taxon>lamiids</taxon>
        <taxon>Lamiales</taxon>
        <taxon>Lamiaceae</taxon>
        <taxon>Nepetoideae</taxon>
        <taxon>Elsholtzieae</taxon>
        <taxon>Perilla</taxon>
    </lineage>
</organism>
<feature type="domain" description="NAC" evidence="6">
    <location>
        <begin position="22"/>
        <end position="178"/>
    </location>
</feature>
<feature type="compositionally biased region" description="Basic residues" evidence="5">
    <location>
        <begin position="181"/>
        <end position="190"/>
    </location>
</feature>
<keyword evidence="1" id="KW-0805">Transcription regulation</keyword>
<evidence type="ECO:0000256" key="1">
    <source>
        <dbReference type="ARBA" id="ARBA00023015"/>
    </source>
</evidence>
<evidence type="ECO:0000256" key="5">
    <source>
        <dbReference type="SAM" id="MobiDB-lite"/>
    </source>
</evidence>
<evidence type="ECO:0000256" key="2">
    <source>
        <dbReference type="ARBA" id="ARBA00023125"/>
    </source>
</evidence>
<dbReference type="GO" id="GO:0006355">
    <property type="term" value="P:regulation of DNA-templated transcription"/>
    <property type="evidence" value="ECO:0007669"/>
    <property type="project" value="InterPro"/>
</dbReference>